<dbReference type="InParanoid" id="B9S961"/>
<evidence type="ECO:0000256" key="4">
    <source>
        <dbReference type="SAM" id="MobiDB-lite"/>
    </source>
</evidence>
<keyword evidence="1" id="KW-0678">Repressor</keyword>
<keyword evidence="2" id="KW-0805">Transcription regulation</keyword>
<name>B9S961_RICCO</name>
<proteinExistence type="predicted"/>
<keyword evidence="3" id="KW-0804">Transcription</keyword>
<sequence>MCSNSSHSSSGGGVGGDNGVDSIYSKKPKRQRVPKRGPGVAELEKILREQEKRNDIEKAKSDGYSLVSSLPNSYHPQPLALASSKSLPQPRPVSFSPHPKQFTPPNTTYSTALVGKSGVQIAGSNLVLPEHTLLPTMWSSSETKVGVGVSRSVPGFPFSARSLNGSNPSPVFPDPSLMQRSQNTPSSAMVGAKRSRPFSMEIPPVPVFHYPVPTFSPQINRLDPSFSCGNGSSIEASATISREKMPSSSLEPNIEKCNTDNGSLPDGSFLLFGCPTTPPSTHTLQRELSKFSHFPLQESNGGGSIHKKPFYSFLLPREHIGMVESLNNERTETRGDGIDLNLRL</sequence>
<dbReference type="GO" id="GO:0003700">
    <property type="term" value="F:DNA-binding transcription factor activity"/>
    <property type="evidence" value="ECO:0007669"/>
    <property type="project" value="InterPro"/>
</dbReference>
<evidence type="ECO:0000256" key="1">
    <source>
        <dbReference type="ARBA" id="ARBA00022491"/>
    </source>
</evidence>
<evidence type="ECO:0000256" key="2">
    <source>
        <dbReference type="ARBA" id="ARBA00023015"/>
    </source>
</evidence>
<feature type="region of interest" description="Disordered" evidence="4">
    <location>
        <begin position="1"/>
        <end position="42"/>
    </location>
</feature>
<dbReference type="eggNOG" id="ENOG502SAE6">
    <property type="taxonomic scope" value="Eukaryota"/>
</dbReference>
<evidence type="ECO:0000313" key="6">
    <source>
        <dbReference type="Proteomes" id="UP000008311"/>
    </source>
</evidence>
<evidence type="ECO:0000256" key="3">
    <source>
        <dbReference type="ARBA" id="ARBA00023163"/>
    </source>
</evidence>
<dbReference type="EMBL" id="EQ973895">
    <property type="protein sequence ID" value="EEF39830.1"/>
    <property type="molecule type" value="Genomic_DNA"/>
</dbReference>
<dbReference type="InterPro" id="IPR040356">
    <property type="entry name" value="SPEAR"/>
</dbReference>
<organism evidence="5 6">
    <name type="scientific">Ricinus communis</name>
    <name type="common">Castor bean</name>
    <dbReference type="NCBI Taxonomy" id="3988"/>
    <lineage>
        <taxon>Eukaryota</taxon>
        <taxon>Viridiplantae</taxon>
        <taxon>Streptophyta</taxon>
        <taxon>Embryophyta</taxon>
        <taxon>Tracheophyta</taxon>
        <taxon>Spermatophyta</taxon>
        <taxon>Magnoliopsida</taxon>
        <taxon>eudicotyledons</taxon>
        <taxon>Gunneridae</taxon>
        <taxon>Pentapetalae</taxon>
        <taxon>rosids</taxon>
        <taxon>fabids</taxon>
        <taxon>Malpighiales</taxon>
        <taxon>Euphorbiaceae</taxon>
        <taxon>Acalyphoideae</taxon>
        <taxon>Acalypheae</taxon>
        <taxon>Ricinus</taxon>
    </lineage>
</organism>
<reference evidence="6" key="1">
    <citation type="journal article" date="2010" name="Nat. Biotechnol.">
        <title>Draft genome sequence of the oilseed species Ricinus communis.</title>
        <authorList>
            <person name="Chan A.P."/>
            <person name="Crabtree J."/>
            <person name="Zhao Q."/>
            <person name="Lorenzi H."/>
            <person name="Orvis J."/>
            <person name="Puiu D."/>
            <person name="Melake-Berhan A."/>
            <person name="Jones K.M."/>
            <person name="Redman J."/>
            <person name="Chen G."/>
            <person name="Cahoon E.B."/>
            <person name="Gedil M."/>
            <person name="Stanke M."/>
            <person name="Haas B.J."/>
            <person name="Wortman J.R."/>
            <person name="Fraser-Liggett C.M."/>
            <person name="Ravel J."/>
            <person name="Rabinowicz P.D."/>
        </authorList>
    </citation>
    <scope>NUCLEOTIDE SEQUENCE [LARGE SCALE GENOMIC DNA]</scope>
    <source>
        <strain evidence="6">cv. Hale</strain>
    </source>
</reference>
<dbReference type="AlphaFoldDB" id="B9S961"/>
<keyword evidence="6" id="KW-1185">Reference proteome</keyword>
<feature type="region of interest" description="Disordered" evidence="4">
    <location>
        <begin position="77"/>
        <end position="105"/>
    </location>
</feature>
<evidence type="ECO:0000313" key="5">
    <source>
        <dbReference type="EMBL" id="EEF39830.1"/>
    </source>
</evidence>
<dbReference type="Proteomes" id="UP000008311">
    <property type="component" value="Unassembled WGS sequence"/>
</dbReference>
<feature type="compositionally biased region" description="Basic residues" evidence="4">
    <location>
        <begin position="26"/>
        <end position="35"/>
    </location>
</feature>
<accession>B9S961</accession>
<gene>
    <name evidence="5" type="ORF">RCOM_1013140</name>
</gene>
<dbReference type="PANTHER" id="PTHR33388:SF19">
    <property type="entry name" value="SPOROCYTELESS-LIKE EAR-CONTAINING PROTEIN"/>
    <property type="match status" value="1"/>
</dbReference>
<protein>
    <submittedName>
        <fullName evidence="5">Uncharacterized protein</fullName>
    </submittedName>
</protein>
<dbReference type="PANTHER" id="PTHR33388">
    <property type="entry name" value="OS01G0212500 PROTEIN"/>
    <property type="match status" value="1"/>
</dbReference>